<reference evidence="1 2" key="1">
    <citation type="submission" date="2019-11" db="EMBL/GenBank/DDBJ databases">
        <title>Acidiferrimicrobium australis gen. nov., sp. nov., an acidophilic and obligately heterotrophic, member of the Actinobacteria that catalyses dissimilatory oxido- reduction of iron isolated from metal-rich acidic water in Chile.</title>
        <authorList>
            <person name="Gonzalez D."/>
            <person name="Huber K."/>
            <person name="Hedrich S."/>
            <person name="Rojas-Villalobos C."/>
            <person name="Quatrini R."/>
            <person name="Dinamarca M.A."/>
            <person name="Schwarz A."/>
            <person name="Canales C."/>
            <person name="Nancucheo I."/>
        </authorList>
    </citation>
    <scope>NUCLEOTIDE SEQUENCE [LARGE SCALE GENOMIC DNA]</scope>
    <source>
        <strain evidence="1 2">USS-CCA1</strain>
    </source>
</reference>
<sequence length="251" mass="27746">MDRPPSPAHPPGRRLPAPVRAPLMRHRWESVAFLHWPYPVGTVQPHLPPGLAVEPWDGRAWVGLVLFRMHVELPVGRGRHVVPAFPETNLRTYVLGPDGSPGIWFWSLDATSPSAVAAARAAYGLPYCLARMTIEAAPGTVAYRSLRRWPGPRAGHDVAVRLGRQVPDREVGDFDDWLTARYTLWNRDGPFLLRTPVAHLPWSLREAEALRVEQDLTAAAGLPAPAGPPLVHWSPGVDVRIGAPRPRRLPS</sequence>
<organism evidence="1 2">
    <name type="scientific">Acidiferrimicrobium australe</name>
    <dbReference type="NCBI Taxonomy" id="2664430"/>
    <lineage>
        <taxon>Bacteria</taxon>
        <taxon>Bacillati</taxon>
        <taxon>Actinomycetota</taxon>
        <taxon>Acidimicrobiia</taxon>
        <taxon>Acidimicrobiales</taxon>
        <taxon>Acidimicrobiaceae</taxon>
        <taxon>Acidiferrimicrobium</taxon>
    </lineage>
</organism>
<dbReference type="PANTHER" id="PTHR39186">
    <property type="entry name" value="DUF2071 FAMILY PROTEIN"/>
    <property type="match status" value="1"/>
</dbReference>
<gene>
    <name evidence="1" type="ORF">GHK86_12765</name>
</gene>
<dbReference type="SUPFAM" id="SSF160104">
    <property type="entry name" value="Acetoacetate decarboxylase-like"/>
    <property type="match status" value="1"/>
</dbReference>
<comment type="caution">
    <text evidence="1">The sequence shown here is derived from an EMBL/GenBank/DDBJ whole genome shotgun (WGS) entry which is preliminary data.</text>
</comment>
<dbReference type="EMBL" id="WJHE01000651">
    <property type="protein sequence ID" value="MST33588.1"/>
    <property type="molecule type" value="Genomic_DNA"/>
</dbReference>
<dbReference type="InterPro" id="IPR018644">
    <property type="entry name" value="DUF2071"/>
</dbReference>
<keyword evidence="2" id="KW-1185">Reference proteome</keyword>
<evidence type="ECO:0000313" key="1">
    <source>
        <dbReference type="EMBL" id="MST33588.1"/>
    </source>
</evidence>
<feature type="non-terminal residue" evidence="1">
    <location>
        <position position="251"/>
    </location>
</feature>
<protein>
    <submittedName>
        <fullName evidence="1">DUF2071 domain-containing protein</fullName>
    </submittedName>
</protein>
<name>A0ABW9QV78_9ACTN</name>
<proteinExistence type="predicted"/>
<dbReference type="InterPro" id="IPR023375">
    <property type="entry name" value="ADC_dom_sf"/>
</dbReference>
<dbReference type="Proteomes" id="UP000437736">
    <property type="component" value="Unassembled WGS sequence"/>
</dbReference>
<dbReference type="Pfam" id="PF09844">
    <property type="entry name" value="DUF2071"/>
    <property type="match status" value="1"/>
</dbReference>
<dbReference type="Gene3D" id="2.40.400.10">
    <property type="entry name" value="Acetoacetate decarboxylase-like"/>
    <property type="match status" value="1"/>
</dbReference>
<dbReference type="PANTHER" id="PTHR39186:SF1">
    <property type="entry name" value="DUF2071 DOMAIN-CONTAINING PROTEIN"/>
    <property type="match status" value="1"/>
</dbReference>
<evidence type="ECO:0000313" key="2">
    <source>
        <dbReference type="Proteomes" id="UP000437736"/>
    </source>
</evidence>
<accession>A0ABW9QV78</accession>